<gene>
    <name evidence="2" type="ORF">B0T26DRAFT_735220</name>
</gene>
<reference evidence="2" key="1">
    <citation type="submission" date="2023-06" db="EMBL/GenBank/DDBJ databases">
        <title>Genome-scale phylogeny and comparative genomics of the fungal order Sordariales.</title>
        <authorList>
            <consortium name="Lawrence Berkeley National Laboratory"/>
            <person name="Hensen N."/>
            <person name="Bonometti L."/>
            <person name="Westerberg I."/>
            <person name="Brannstrom I.O."/>
            <person name="Guillou S."/>
            <person name="Cros-Aarteil S."/>
            <person name="Calhoun S."/>
            <person name="Haridas S."/>
            <person name="Kuo A."/>
            <person name="Mondo S."/>
            <person name="Pangilinan J."/>
            <person name="Riley R."/>
            <person name="LaButti K."/>
            <person name="Andreopoulos B."/>
            <person name="Lipzen A."/>
            <person name="Chen C."/>
            <person name="Yanf M."/>
            <person name="Daum C."/>
            <person name="Ng V."/>
            <person name="Clum A."/>
            <person name="Steindorff A."/>
            <person name="Ohm R."/>
            <person name="Martin F."/>
            <person name="Silar P."/>
            <person name="Natvig D."/>
            <person name="Lalanne C."/>
            <person name="Gautier V."/>
            <person name="Ament-velasquez S.L."/>
            <person name="Kruys A."/>
            <person name="Hutchinson M.I."/>
            <person name="Powell A.J."/>
            <person name="Barry K."/>
            <person name="Miller A.N."/>
            <person name="Grigoriev I.V."/>
            <person name="Debuchy R."/>
            <person name="Gladieux P."/>
            <person name="Thoren M.H."/>
            <person name="Johannesson H."/>
        </authorList>
    </citation>
    <scope>NUCLEOTIDE SEQUENCE</scope>
    <source>
        <strain evidence="2">SMH2392-1A</strain>
    </source>
</reference>
<protein>
    <submittedName>
        <fullName evidence="2">Uncharacterized protein</fullName>
    </submittedName>
</protein>
<sequence>MDHGHVPAQSVRPRTGAGTPDPRPGDPDPPPGSTYRVRIVEMQRMRIQRLQINLTQHARRLSEGTEPDGWEELDTDMRHFGGRINNPHPALFSCLEKHRLTPGTRPYRPLVPPRGGNWWRGFASRVVVATVAPRSSSAPCGS</sequence>
<organism evidence="2 3">
    <name type="scientific">Lasiosphaeria miniovina</name>
    <dbReference type="NCBI Taxonomy" id="1954250"/>
    <lineage>
        <taxon>Eukaryota</taxon>
        <taxon>Fungi</taxon>
        <taxon>Dikarya</taxon>
        <taxon>Ascomycota</taxon>
        <taxon>Pezizomycotina</taxon>
        <taxon>Sordariomycetes</taxon>
        <taxon>Sordariomycetidae</taxon>
        <taxon>Sordariales</taxon>
        <taxon>Lasiosphaeriaceae</taxon>
        <taxon>Lasiosphaeria</taxon>
    </lineage>
</organism>
<evidence type="ECO:0000256" key="1">
    <source>
        <dbReference type="SAM" id="MobiDB-lite"/>
    </source>
</evidence>
<feature type="region of interest" description="Disordered" evidence="1">
    <location>
        <begin position="1"/>
        <end position="34"/>
    </location>
</feature>
<evidence type="ECO:0000313" key="3">
    <source>
        <dbReference type="Proteomes" id="UP001172101"/>
    </source>
</evidence>
<dbReference type="RefSeq" id="XP_060289584.1">
    <property type="nucleotide sequence ID" value="XM_060443227.1"/>
</dbReference>
<dbReference type="Proteomes" id="UP001172101">
    <property type="component" value="Unassembled WGS sequence"/>
</dbReference>
<dbReference type="AlphaFoldDB" id="A0AA39ZQN6"/>
<proteinExistence type="predicted"/>
<name>A0AA39ZQN6_9PEZI</name>
<keyword evidence="3" id="KW-1185">Reference proteome</keyword>
<dbReference type="GeneID" id="85326497"/>
<dbReference type="EMBL" id="JAUIRO010000009">
    <property type="protein sequence ID" value="KAK0701920.1"/>
    <property type="molecule type" value="Genomic_DNA"/>
</dbReference>
<accession>A0AA39ZQN6</accession>
<evidence type="ECO:0000313" key="2">
    <source>
        <dbReference type="EMBL" id="KAK0701920.1"/>
    </source>
</evidence>
<comment type="caution">
    <text evidence="2">The sequence shown here is derived from an EMBL/GenBank/DDBJ whole genome shotgun (WGS) entry which is preliminary data.</text>
</comment>